<evidence type="ECO:0000256" key="7">
    <source>
        <dbReference type="ARBA" id="ARBA00023136"/>
    </source>
</evidence>
<reference evidence="13" key="2">
    <citation type="submission" date="2025-09" db="UniProtKB">
        <authorList>
            <consortium name="Ensembl"/>
        </authorList>
    </citation>
    <scope>IDENTIFICATION</scope>
</reference>
<dbReference type="Ensembl" id="ENSLLET00000028970.1">
    <property type="protein sequence ID" value="ENSLLEP00000027880.1"/>
    <property type="gene ID" value="ENSLLEG00000017680.1"/>
</dbReference>
<dbReference type="PANTHER" id="PTHR26452">
    <property type="entry name" value="OLFACTORY RECEPTOR"/>
    <property type="match status" value="1"/>
</dbReference>
<dbReference type="InterPro" id="IPR050516">
    <property type="entry name" value="Olfactory_GPCR"/>
</dbReference>
<keyword evidence="5 11" id="KW-1133">Transmembrane helix</keyword>
<evidence type="ECO:0000256" key="11">
    <source>
        <dbReference type="RuleBase" id="RU363047"/>
    </source>
</evidence>
<dbReference type="OrthoDB" id="9444602at2759"/>
<dbReference type="GO" id="GO:0005886">
    <property type="term" value="C:plasma membrane"/>
    <property type="evidence" value="ECO:0007669"/>
    <property type="project" value="UniProtKB-SubCell"/>
</dbReference>
<feature type="transmembrane region" description="Helical" evidence="11">
    <location>
        <begin position="280"/>
        <end position="299"/>
    </location>
</feature>
<evidence type="ECO:0000256" key="2">
    <source>
        <dbReference type="ARBA" id="ARBA00022475"/>
    </source>
</evidence>
<sequence>IYLLLQNDNNQMDNQTAKIEEFHILAFSFSKETRLILFVLFLIVYLIGVIGNSVMITVSCFDLHLHTPMYFFLCNLSLVDLIYTTNILPKLMYILITGNNTISFIQCFTQMYFYMFMASTEIMLLALMAYDRYVAICHPLHYTQIMDMRKCILLVICNWIFECCNASFFTLSSSTFSFCLTNEIRHFFCDTKALGKIACSNKLLQVMIYIEMSIFGPFPLLLTSYVKIINSILHIKSIQSRRKVFSTCTSHLTVLLMFYVTIICTYLRPATKNSETLDEIFSVMYTAVTPMLNPITYSLRNKEVKGALKRLVGKKGKYGKQN</sequence>
<evidence type="ECO:0000256" key="10">
    <source>
        <dbReference type="RuleBase" id="RU000688"/>
    </source>
</evidence>
<comment type="similarity">
    <text evidence="10">Belongs to the G-protein coupled receptor 1 family.</text>
</comment>
<evidence type="ECO:0000256" key="8">
    <source>
        <dbReference type="ARBA" id="ARBA00023170"/>
    </source>
</evidence>
<dbReference type="PRINTS" id="PR00245">
    <property type="entry name" value="OLFACTORYR"/>
</dbReference>
<reference evidence="13" key="1">
    <citation type="submission" date="2025-08" db="UniProtKB">
        <authorList>
            <consortium name="Ensembl"/>
        </authorList>
    </citation>
    <scope>IDENTIFICATION</scope>
</reference>
<dbReference type="InterPro" id="IPR000276">
    <property type="entry name" value="GPCR_Rhodpsn"/>
</dbReference>
<dbReference type="GO" id="GO:0004930">
    <property type="term" value="F:G protein-coupled receptor activity"/>
    <property type="evidence" value="ECO:0007669"/>
    <property type="project" value="UniProtKB-KW"/>
</dbReference>
<dbReference type="PROSITE" id="PS50262">
    <property type="entry name" value="G_PROTEIN_RECEP_F1_2"/>
    <property type="match status" value="1"/>
</dbReference>
<feature type="transmembrane region" description="Helical" evidence="11">
    <location>
        <begin position="244"/>
        <end position="268"/>
    </location>
</feature>
<comment type="subcellular location">
    <subcellularLocation>
        <location evidence="1 11">Cell membrane</location>
        <topology evidence="1 11">Multi-pass membrane protein</topology>
    </subcellularLocation>
</comment>
<dbReference type="SUPFAM" id="SSF81321">
    <property type="entry name" value="Family A G protein-coupled receptor-like"/>
    <property type="match status" value="1"/>
</dbReference>
<evidence type="ECO:0000313" key="13">
    <source>
        <dbReference type="Ensembl" id="ENSLLEP00000027880.1"/>
    </source>
</evidence>
<keyword evidence="9 10" id="KW-0807">Transducer</keyword>
<dbReference type="Pfam" id="PF13853">
    <property type="entry name" value="7tm_4"/>
    <property type="match status" value="1"/>
</dbReference>
<name>A0A8C5PVA8_9ANUR</name>
<keyword evidence="4 11" id="KW-0552">Olfaction</keyword>
<evidence type="ECO:0000256" key="4">
    <source>
        <dbReference type="ARBA" id="ARBA00022725"/>
    </source>
</evidence>
<dbReference type="CDD" id="cd13954">
    <property type="entry name" value="7tmA_OR"/>
    <property type="match status" value="1"/>
</dbReference>
<evidence type="ECO:0000313" key="14">
    <source>
        <dbReference type="Proteomes" id="UP000694569"/>
    </source>
</evidence>
<keyword evidence="2 11" id="KW-1003">Cell membrane</keyword>
<keyword evidence="8 10" id="KW-0675">Receptor</keyword>
<organism evidence="13 14">
    <name type="scientific">Leptobrachium leishanense</name>
    <name type="common">Leishan spiny toad</name>
    <dbReference type="NCBI Taxonomy" id="445787"/>
    <lineage>
        <taxon>Eukaryota</taxon>
        <taxon>Metazoa</taxon>
        <taxon>Chordata</taxon>
        <taxon>Craniata</taxon>
        <taxon>Vertebrata</taxon>
        <taxon>Euteleostomi</taxon>
        <taxon>Amphibia</taxon>
        <taxon>Batrachia</taxon>
        <taxon>Anura</taxon>
        <taxon>Pelobatoidea</taxon>
        <taxon>Megophryidae</taxon>
        <taxon>Leptobrachium</taxon>
    </lineage>
</organism>
<dbReference type="AlphaFoldDB" id="A0A8C5PVA8"/>
<evidence type="ECO:0000256" key="1">
    <source>
        <dbReference type="ARBA" id="ARBA00004651"/>
    </source>
</evidence>
<dbReference type="GO" id="GO:0004984">
    <property type="term" value="F:olfactory receptor activity"/>
    <property type="evidence" value="ECO:0007669"/>
    <property type="project" value="InterPro"/>
</dbReference>
<evidence type="ECO:0000259" key="12">
    <source>
        <dbReference type="PROSITE" id="PS50262"/>
    </source>
</evidence>
<feature type="transmembrane region" description="Helical" evidence="11">
    <location>
        <begin position="70"/>
        <end position="91"/>
    </location>
</feature>
<keyword evidence="14" id="KW-1185">Reference proteome</keyword>
<keyword evidence="6 10" id="KW-0297">G-protein coupled receptor</keyword>
<dbReference type="InterPro" id="IPR017452">
    <property type="entry name" value="GPCR_Rhodpsn_7TM"/>
</dbReference>
<feature type="transmembrane region" description="Helical" evidence="11">
    <location>
        <begin position="203"/>
        <end position="223"/>
    </location>
</feature>
<feature type="transmembrane region" description="Helical" evidence="11">
    <location>
        <begin position="111"/>
        <end position="130"/>
    </location>
</feature>
<dbReference type="PROSITE" id="PS00237">
    <property type="entry name" value="G_PROTEIN_RECEP_F1_1"/>
    <property type="match status" value="1"/>
</dbReference>
<evidence type="ECO:0000256" key="5">
    <source>
        <dbReference type="ARBA" id="ARBA00022989"/>
    </source>
</evidence>
<dbReference type="InterPro" id="IPR000725">
    <property type="entry name" value="Olfact_rcpt"/>
</dbReference>
<feature type="transmembrane region" description="Helical" evidence="11">
    <location>
        <begin position="35"/>
        <end position="58"/>
    </location>
</feature>
<dbReference type="Gene3D" id="1.20.1070.10">
    <property type="entry name" value="Rhodopsin 7-helix transmembrane proteins"/>
    <property type="match status" value="1"/>
</dbReference>
<dbReference type="GeneTree" id="ENSGT00940000161454"/>
<evidence type="ECO:0000256" key="3">
    <source>
        <dbReference type="ARBA" id="ARBA00022692"/>
    </source>
</evidence>
<evidence type="ECO:0000256" key="6">
    <source>
        <dbReference type="ARBA" id="ARBA00023040"/>
    </source>
</evidence>
<keyword evidence="11" id="KW-0716">Sensory transduction</keyword>
<evidence type="ECO:0000256" key="9">
    <source>
        <dbReference type="ARBA" id="ARBA00023224"/>
    </source>
</evidence>
<dbReference type="FunFam" id="1.20.1070.10:FF:000015">
    <property type="entry name" value="Olfactory receptor"/>
    <property type="match status" value="1"/>
</dbReference>
<feature type="transmembrane region" description="Helical" evidence="11">
    <location>
        <begin position="151"/>
        <end position="171"/>
    </location>
</feature>
<dbReference type="PRINTS" id="PR00237">
    <property type="entry name" value="GPCRRHODOPSN"/>
</dbReference>
<accession>A0A8C5PVA8</accession>
<keyword evidence="3 10" id="KW-0812">Transmembrane</keyword>
<protein>
    <recommendedName>
        <fullName evidence="11">Olfactory receptor</fullName>
    </recommendedName>
</protein>
<feature type="domain" description="G-protein coupled receptors family 1 profile" evidence="12">
    <location>
        <begin position="51"/>
        <end position="297"/>
    </location>
</feature>
<proteinExistence type="inferred from homology"/>
<dbReference type="Proteomes" id="UP000694569">
    <property type="component" value="Unplaced"/>
</dbReference>
<keyword evidence="7 11" id="KW-0472">Membrane</keyword>